<name>A0A7R9BVX7_9CRUS</name>
<sequence length="61" mass="7013">MNDLHSSSYTIFLPSKRMSPTEHVFDLGERFALIEITELHNVMAVELLDRVRKIATKRGVV</sequence>
<evidence type="ECO:0000313" key="2">
    <source>
        <dbReference type="Proteomes" id="UP000678499"/>
    </source>
</evidence>
<keyword evidence="2" id="KW-1185">Reference proteome</keyword>
<dbReference type="EMBL" id="OA885663">
    <property type="protein sequence ID" value="CAD7282227.1"/>
    <property type="molecule type" value="Genomic_DNA"/>
</dbReference>
<protein>
    <submittedName>
        <fullName evidence="1">Uncharacterized protein</fullName>
    </submittedName>
</protein>
<gene>
    <name evidence="1" type="ORF">NMOB1V02_LOCUS9856</name>
</gene>
<accession>A0A7R9BVX7</accession>
<reference evidence="1" key="1">
    <citation type="submission" date="2020-11" db="EMBL/GenBank/DDBJ databases">
        <authorList>
            <person name="Tran Van P."/>
        </authorList>
    </citation>
    <scope>NUCLEOTIDE SEQUENCE</scope>
</reference>
<dbReference type="AlphaFoldDB" id="A0A7R9BVX7"/>
<dbReference type="EMBL" id="CAJPEX010003626">
    <property type="protein sequence ID" value="CAG0922379.1"/>
    <property type="molecule type" value="Genomic_DNA"/>
</dbReference>
<organism evidence="1">
    <name type="scientific">Notodromas monacha</name>
    <dbReference type="NCBI Taxonomy" id="399045"/>
    <lineage>
        <taxon>Eukaryota</taxon>
        <taxon>Metazoa</taxon>
        <taxon>Ecdysozoa</taxon>
        <taxon>Arthropoda</taxon>
        <taxon>Crustacea</taxon>
        <taxon>Oligostraca</taxon>
        <taxon>Ostracoda</taxon>
        <taxon>Podocopa</taxon>
        <taxon>Podocopida</taxon>
        <taxon>Cypridocopina</taxon>
        <taxon>Cypridoidea</taxon>
        <taxon>Cyprididae</taxon>
        <taxon>Notodromas</taxon>
    </lineage>
</organism>
<dbReference type="Proteomes" id="UP000678499">
    <property type="component" value="Unassembled WGS sequence"/>
</dbReference>
<evidence type="ECO:0000313" key="1">
    <source>
        <dbReference type="EMBL" id="CAD7282227.1"/>
    </source>
</evidence>
<proteinExistence type="predicted"/>